<evidence type="ECO:0000259" key="5">
    <source>
        <dbReference type="Pfam" id="PF00931"/>
    </source>
</evidence>
<dbReference type="Gene3D" id="3.40.50.10140">
    <property type="entry name" value="Toll/interleukin-1 receptor homology (TIR) domain"/>
    <property type="match status" value="1"/>
</dbReference>
<dbReference type="InterPro" id="IPR035897">
    <property type="entry name" value="Toll_tir_struct_dom_sf"/>
</dbReference>
<gene>
    <name evidence="8" type="ORF">E3N88_13835</name>
</gene>
<evidence type="ECO:0000256" key="3">
    <source>
        <dbReference type="ARBA" id="ARBA00022821"/>
    </source>
</evidence>
<comment type="caution">
    <text evidence="8">The sequence shown here is derived from an EMBL/GenBank/DDBJ whole genome shotgun (WGS) entry which is preliminary data.</text>
</comment>
<protein>
    <submittedName>
        <fullName evidence="8">Uncharacterized protein</fullName>
    </submittedName>
</protein>
<dbReference type="Gene3D" id="3.40.50.300">
    <property type="entry name" value="P-loop containing nucleotide triphosphate hydrolases"/>
    <property type="match status" value="1"/>
</dbReference>
<dbReference type="Pfam" id="PF23282">
    <property type="entry name" value="WHD_ROQ1"/>
    <property type="match status" value="1"/>
</dbReference>
<dbReference type="AlphaFoldDB" id="A0A5N6P2S4"/>
<dbReference type="GO" id="GO:0043531">
    <property type="term" value="F:ADP binding"/>
    <property type="evidence" value="ECO:0007669"/>
    <property type="project" value="InterPro"/>
</dbReference>
<feature type="domain" description="Disease resistance protein Roq1-like winged-helix" evidence="6">
    <location>
        <begin position="324"/>
        <end position="395"/>
    </location>
</feature>
<dbReference type="GO" id="GO:0006952">
    <property type="term" value="P:defense response"/>
    <property type="evidence" value="ECO:0007669"/>
    <property type="project" value="InterPro"/>
</dbReference>
<evidence type="ECO:0000256" key="1">
    <source>
        <dbReference type="ARBA" id="ARBA00022614"/>
    </source>
</evidence>
<dbReference type="Pfam" id="PF23286">
    <property type="entry name" value="LRR_13"/>
    <property type="match status" value="1"/>
</dbReference>
<feature type="region of interest" description="Disordered" evidence="4">
    <location>
        <begin position="1"/>
        <end position="21"/>
    </location>
</feature>
<evidence type="ECO:0000256" key="4">
    <source>
        <dbReference type="SAM" id="MobiDB-lite"/>
    </source>
</evidence>
<evidence type="ECO:0000313" key="8">
    <source>
        <dbReference type="EMBL" id="KAD5802475.1"/>
    </source>
</evidence>
<dbReference type="SUPFAM" id="SSF46785">
    <property type="entry name" value="Winged helix' DNA-binding domain"/>
    <property type="match status" value="1"/>
</dbReference>
<dbReference type="EMBL" id="SZYD01000007">
    <property type="protein sequence ID" value="KAD5802475.1"/>
    <property type="molecule type" value="Genomic_DNA"/>
</dbReference>
<dbReference type="Proteomes" id="UP000326396">
    <property type="component" value="Linkage Group LG15"/>
</dbReference>
<keyword evidence="2" id="KW-0677">Repeat</keyword>
<dbReference type="Gene3D" id="1.10.8.430">
    <property type="entry name" value="Helical domain of apoptotic protease-activating factors"/>
    <property type="match status" value="1"/>
</dbReference>
<evidence type="ECO:0000259" key="7">
    <source>
        <dbReference type="Pfam" id="PF23286"/>
    </source>
</evidence>
<name>A0A5N6P2S4_9ASTR</name>
<organism evidence="8 9">
    <name type="scientific">Mikania micrantha</name>
    <name type="common">bitter vine</name>
    <dbReference type="NCBI Taxonomy" id="192012"/>
    <lineage>
        <taxon>Eukaryota</taxon>
        <taxon>Viridiplantae</taxon>
        <taxon>Streptophyta</taxon>
        <taxon>Embryophyta</taxon>
        <taxon>Tracheophyta</taxon>
        <taxon>Spermatophyta</taxon>
        <taxon>Magnoliopsida</taxon>
        <taxon>eudicotyledons</taxon>
        <taxon>Gunneridae</taxon>
        <taxon>Pentapetalae</taxon>
        <taxon>asterids</taxon>
        <taxon>campanulids</taxon>
        <taxon>Asterales</taxon>
        <taxon>Asteraceae</taxon>
        <taxon>Asteroideae</taxon>
        <taxon>Heliantheae alliance</taxon>
        <taxon>Eupatorieae</taxon>
        <taxon>Mikania</taxon>
    </lineage>
</organism>
<dbReference type="SUPFAM" id="SSF52058">
    <property type="entry name" value="L domain-like"/>
    <property type="match status" value="1"/>
</dbReference>
<accession>A0A5N6P2S4</accession>
<evidence type="ECO:0000259" key="6">
    <source>
        <dbReference type="Pfam" id="PF23282"/>
    </source>
</evidence>
<dbReference type="InterPro" id="IPR058192">
    <property type="entry name" value="WHD_ROQ1-like"/>
</dbReference>
<dbReference type="InterPro" id="IPR058546">
    <property type="entry name" value="RPS4B/Roq1-like_LRR"/>
</dbReference>
<feature type="domain" description="NB-ARC" evidence="5">
    <location>
        <begin position="75"/>
        <end position="256"/>
    </location>
</feature>
<dbReference type="PANTHER" id="PTHR11017:SF313">
    <property type="entry name" value="TIR DOMAIN, P-LOOP CONTAINING NUCLEOSIDE TRIPHOSPHATE HYDROLASE"/>
    <property type="match status" value="1"/>
</dbReference>
<proteinExistence type="predicted"/>
<dbReference type="PRINTS" id="PR00364">
    <property type="entry name" value="DISEASERSIST"/>
</dbReference>
<feature type="domain" description="Disease resistance protein RPS4B/Roq1-like leucine-rich repeats" evidence="7">
    <location>
        <begin position="540"/>
        <end position="720"/>
    </location>
</feature>
<dbReference type="InterPro" id="IPR032675">
    <property type="entry name" value="LRR_dom_sf"/>
</dbReference>
<dbReference type="InterPro" id="IPR036390">
    <property type="entry name" value="WH_DNA-bd_sf"/>
</dbReference>
<reference evidence="8 9" key="1">
    <citation type="submission" date="2019-05" db="EMBL/GenBank/DDBJ databases">
        <title>Mikania micrantha, genome provides insights into the molecular mechanism of rapid growth.</title>
        <authorList>
            <person name="Liu B."/>
        </authorList>
    </citation>
    <scope>NUCLEOTIDE SEQUENCE [LARGE SCALE GENOMIC DNA]</scope>
    <source>
        <strain evidence="8">NLD-2019</strain>
        <tissue evidence="8">Leaf</tissue>
    </source>
</reference>
<dbReference type="Gene3D" id="3.80.10.10">
    <property type="entry name" value="Ribonuclease Inhibitor"/>
    <property type="match status" value="2"/>
</dbReference>
<feature type="compositionally biased region" description="Basic and acidic residues" evidence="4">
    <location>
        <begin position="1"/>
        <end position="18"/>
    </location>
</feature>
<keyword evidence="3" id="KW-0611">Plant defense</keyword>
<dbReference type="InterPro" id="IPR044974">
    <property type="entry name" value="Disease_R_plants"/>
</dbReference>
<dbReference type="InterPro" id="IPR042197">
    <property type="entry name" value="Apaf_helical"/>
</dbReference>
<dbReference type="OrthoDB" id="6161812at2759"/>
<keyword evidence="9" id="KW-1185">Reference proteome</keyword>
<dbReference type="Pfam" id="PF00931">
    <property type="entry name" value="NB-ARC"/>
    <property type="match status" value="1"/>
</dbReference>
<sequence>MADHKQKMEAETDAEKRSQLAQKMDSWKMALTEVAHLRGTDPKDRKETEFIQEVVADIHHRLPLENTLPPLIGMDDEIESINSWLTDGSSNTVDILTVVGVGGIGKTSLAKYVFHLHSNKFQKSSFIEGINETCKKNLNGMLDLQKQLFGDISKNLQLQIHDVSVYASKIKNALASKKVLLVLDDVGCLEQLDALLGNEPFHRGSKIIITTKDASLTERCALFDLPVQPMHKKVSLNGLYRSKSLELLCIHAFKSNKPEKGYEKASKKLVKYCQGHPLALKVLGRSLQKRDVAYWEECIKVLKKEPHSQVNNTLKMSFDTLPSKNDKELFKHIACFFVGIDRDVAETILNSCNLNARYGITNLIERCLLSVGLNNKIEMHSLIQEMGRDLVRQESPDRPWERSRIWCYEESFKVLEQKQGTGNLVGLVLDMRMLEKEKLSGSLQLKTDALSKMDKLKLLQLNYVKINGSYENVSKELRWLCMHGFHLKSIPSELPLEKVVVLDMSYSKIESFDMSYRSSQQFVSRLKGLIGLSSKDKRLLGSLKILDLSFCKLLHSVGGFYLLPALERLILKNCTSLIEVCESIEQCNELVHIDLSYCCKLKKLPKSLCKLNKVQTLLLDGCISRETQIQMGNVKVMPSDLNFTLIPLLSSLRILSLANNNLSNECFPMDLSCLAMLYMLHLDGNPIVSIPNCVRTLPRIMLLSMDSCDKLISIEHPPCTLSCLSLLPRDDYNPSIRKIKFDLEMSSLTLLGYFGFLSPCEIDDVLKIQDMASVEEKVLHSLGWTYLKFTKELVVRTFKRPIIFQQISSNWEMYYEFGIFSMFYNGKEMPDWINCRSKGPSISFTIPSSINNLRGLNFLCILKKTPSLNNMFEIPAIEISNITETHTWVYNHYIDRVDFDGNKHYYEDSGEGEENYEDAEENYEDGEEYCLCYLSHWMFGPNEMKAGDHIIIEVRSGLFLQLILECGIGLVYDDDDGKIGEEEKDVLGYYKSWNHIIGGDLSPFQTTTGEYILDRFYLYPISNTTAVAGFPFNYGVNFKGLQIIQRPMRRALIQSEKHANADIIQLISKYVLIVSYLYSIMHQRLDRVAPDPKWPSSVSQIGMGIPLTSLRVRNGKKGKQIIQHYMDFKRFESEGKQDDVVQRVAHLGINLPVCEDLDTLAKRFNDLQFDETTS</sequence>
<evidence type="ECO:0000256" key="2">
    <source>
        <dbReference type="ARBA" id="ARBA00022737"/>
    </source>
</evidence>
<dbReference type="SUPFAM" id="SSF52540">
    <property type="entry name" value="P-loop containing nucleoside triphosphate hydrolases"/>
    <property type="match status" value="1"/>
</dbReference>
<dbReference type="InterPro" id="IPR002182">
    <property type="entry name" value="NB-ARC"/>
</dbReference>
<dbReference type="PANTHER" id="PTHR11017">
    <property type="entry name" value="LEUCINE-RICH REPEAT-CONTAINING PROTEIN"/>
    <property type="match status" value="1"/>
</dbReference>
<keyword evidence="1" id="KW-0433">Leucine-rich repeat</keyword>
<evidence type="ECO:0000313" key="9">
    <source>
        <dbReference type="Proteomes" id="UP000326396"/>
    </source>
</evidence>
<dbReference type="InterPro" id="IPR027417">
    <property type="entry name" value="P-loop_NTPase"/>
</dbReference>